<organism evidence="2">
    <name type="scientific">marine metagenome</name>
    <dbReference type="NCBI Taxonomy" id="408172"/>
    <lineage>
        <taxon>unclassified sequences</taxon>
        <taxon>metagenomes</taxon>
        <taxon>ecological metagenomes</taxon>
    </lineage>
</organism>
<dbReference type="NCBIfam" id="TIGR00444">
    <property type="entry name" value="mazG"/>
    <property type="match status" value="1"/>
</dbReference>
<gene>
    <name evidence="2" type="ORF">METZ01_LOCUS163808</name>
</gene>
<dbReference type="NCBIfam" id="NF007113">
    <property type="entry name" value="PRK09562.1"/>
    <property type="match status" value="1"/>
</dbReference>
<dbReference type="InterPro" id="IPR004518">
    <property type="entry name" value="MazG-like_dom"/>
</dbReference>
<dbReference type="GO" id="GO:0006950">
    <property type="term" value="P:response to stress"/>
    <property type="evidence" value="ECO:0007669"/>
    <property type="project" value="UniProtKB-ARBA"/>
</dbReference>
<dbReference type="EMBL" id="UINC01028987">
    <property type="protein sequence ID" value="SVB10954.1"/>
    <property type="molecule type" value="Genomic_DNA"/>
</dbReference>
<feature type="domain" description="NTP pyrophosphohydrolase MazG-like" evidence="1">
    <location>
        <begin position="33"/>
        <end position="106"/>
    </location>
</feature>
<dbReference type="GO" id="GO:0046047">
    <property type="term" value="P:TTP catabolic process"/>
    <property type="evidence" value="ECO:0007669"/>
    <property type="project" value="TreeGrafter"/>
</dbReference>
<evidence type="ECO:0000259" key="1">
    <source>
        <dbReference type="Pfam" id="PF03819"/>
    </source>
</evidence>
<dbReference type="Gene3D" id="1.10.287.1080">
    <property type="entry name" value="MazG-like"/>
    <property type="match status" value="2"/>
</dbReference>
<dbReference type="AlphaFoldDB" id="A0A382BBC5"/>
<dbReference type="InterPro" id="IPR048015">
    <property type="entry name" value="NTP-PPase_MazG-like_N"/>
</dbReference>
<sequence length="210" mass="23547">METAPESQDTYQGLRDIIASLRAPDGCPWDQEQTHSSLRRNLLEECYEALEALDVGNSQSLSEELGDVLMQIVFHCQMAEENGDFTDADMFRRINEKLIHRHPHVFGDVVVKDALEVAANWEETKKKERGAQVSVLDGVAKAMPALGYGQSITFRASQAGFEWDDISGVMDKVREEIGEMEAASTKAEKEREFGDVLLSLVNVARWLDID</sequence>
<protein>
    <recommendedName>
        <fullName evidence="1">NTP pyrophosphohydrolase MazG-like domain-containing protein</fullName>
    </recommendedName>
</protein>
<dbReference type="PANTHER" id="PTHR30522">
    <property type="entry name" value="NUCLEOSIDE TRIPHOSPHATE PYROPHOSPHOHYDROLASE"/>
    <property type="match status" value="1"/>
</dbReference>
<dbReference type="GO" id="GO:0047429">
    <property type="term" value="F:nucleoside triphosphate diphosphatase activity"/>
    <property type="evidence" value="ECO:0007669"/>
    <property type="project" value="InterPro"/>
</dbReference>
<dbReference type="CDD" id="cd11529">
    <property type="entry name" value="NTP-PPase_MazG_Cterm"/>
    <property type="match status" value="1"/>
</dbReference>
<dbReference type="InterPro" id="IPR048011">
    <property type="entry name" value="NTP-PPase_MazG-like_C"/>
</dbReference>
<dbReference type="FunFam" id="1.10.287.1080:FF:000001">
    <property type="entry name" value="Nucleoside triphosphate pyrophosphohydrolase"/>
    <property type="match status" value="1"/>
</dbReference>
<dbReference type="Pfam" id="PF03819">
    <property type="entry name" value="MazG"/>
    <property type="match status" value="1"/>
</dbReference>
<name>A0A382BBC5_9ZZZZ</name>
<dbReference type="InterPro" id="IPR011551">
    <property type="entry name" value="NTP_PyrPHydrolase_MazG"/>
</dbReference>
<dbReference type="GO" id="GO:0046081">
    <property type="term" value="P:dUTP catabolic process"/>
    <property type="evidence" value="ECO:0007669"/>
    <property type="project" value="TreeGrafter"/>
</dbReference>
<accession>A0A382BBC5</accession>
<dbReference type="PANTHER" id="PTHR30522:SF0">
    <property type="entry name" value="NUCLEOSIDE TRIPHOSPHATE PYROPHOSPHOHYDROLASE"/>
    <property type="match status" value="1"/>
</dbReference>
<dbReference type="GO" id="GO:0046052">
    <property type="term" value="P:UTP catabolic process"/>
    <property type="evidence" value="ECO:0007669"/>
    <property type="project" value="TreeGrafter"/>
</dbReference>
<dbReference type="SUPFAM" id="SSF101386">
    <property type="entry name" value="all-alpha NTP pyrophosphatases"/>
    <property type="match status" value="2"/>
</dbReference>
<dbReference type="GO" id="GO:0006203">
    <property type="term" value="P:dGTP catabolic process"/>
    <property type="evidence" value="ECO:0007669"/>
    <property type="project" value="TreeGrafter"/>
</dbReference>
<dbReference type="GO" id="GO:0046061">
    <property type="term" value="P:dATP catabolic process"/>
    <property type="evidence" value="ECO:0007669"/>
    <property type="project" value="TreeGrafter"/>
</dbReference>
<feature type="non-terminal residue" evidence="2">
    <location>
        <position position="210"/>
    </location>
</feature>
<dbReference type="GO" id="GO:0046076">
    <property type="term" value="P:dTTP catabolic process"/>
    <property type="evidence" value="ECO:0007669"/>
    <property type="project" value="TreeGrafter"/>
</dbReference>
<reference evidence="2" key="1">
    <citation type="submission" date="2018-05" db="EMBL/GenBank/DDBJ databases">
        <authorList>
            <person name="Lanie J.A."/>
            <person name="Ng W.-L."/>
            <person name="Kazmierczak K.M."/>
            <person name="Andrzejewski T.M."/>
            <person name="Davidsen T.M."/>
            <person name="Wayne K.J."/>
            <person name="Tettelin H."/>
            <person name="Glass J.I."/>
            <person name="Rusch D."/>
            <person name="Podicherti R."/>
            <person name="Tsui H.-C.T."/>
            <person name="Winkler M.E."/>
        </authorList>
    </citation>
    <scope>NUCLEOTIDE SEQUENCE</scope>
</reference>
<dbReference type="CDD" id="cd11528">
    <property type="entry name" value="NTP-PPase_MazG_Nterm"/>
    <property type="match status" value="1"/>
</dbReference>
<evidence type="ECO:0000313" key="2">
    <source>
        <dbReference type="EMBL" id="SVB10954.1"/>
    </source>
</evidence>
<proteinExistence type="predicted"/>